<dbReference type="AlphaFoldDB" id="W6RTJ9"/>
<dbReference type="OrthoDB" id="9816361at2"/>
<dbReference type="Pfam" id="PF12773">
    <property type="entry name" value="DZR"/>
    <property type="match status" value="1"/>
</dbReference>
<evidence type="ECO:0000259" key="7">
    <source>
        <dbReference type="Pfam" id="PF12773"/>
    </source>
</evidence>
<evidence type="ECO:0000259" key="6">
    <source>
        <dbReference type="Pfam" id="PF05154"/>
    </source>
</evidence>
<dbReference type="KEGG" id="clt:CM240_0453"/>
<dbReference type="RefSeq" id="WP_044036088.1">
    <property type="nucleotide sequence ID" value="NZ_HG917868.1"/>
</dbReference>
<sequence>MYCRNCGNKINDNADVCLNCGVKKGNGNSFCPSCGCETTVTADFCINCGVQLKNIYANYKSKVAAGILGILLGGLGVHRMYLGYVGIGILQLFLSIFTCGFASLWGFIEGILILCGSGITTDKDGNPLI</sequence>
<feature type="transmembrane region" description="Helical" evidence="5">
    <location>
        <begin position="63"/>
        <end position="81"/>
    </location>
</feature>
<dbReference type="STRING" id="1216932.CM240_0453"/>
<keyword evidence="3 5" id="KW-1133">Transmembrane helix</keyword>
<name>W6RTJ9_9CLOT</name>
<evidence type="ECO:0000256" key="2">
    <source>
        <dbReference type="ARBA" id="ARBA00022692"/>
    </source>
</evidence>
<evidence type="ECO:0000256" key="4">
    <source>
        <dbReference type="ARBA" id="ARBA00023136"/>
    </source>
</evidence>
<dbReference type="InterPro" id="IPR025874">
    <property type="entry name" value="DZR"/>
</dbReference>
<dbReference type="HOGENOM" id="CLU_081297_5_0_9"/>
<dbReference type="EMBL" id="HG917868">
    <property type="protein sequence ID" value="CDM67618.1"/>
    <property type="molecule type" value="Genomic_DNA"/>
</dbReference>
<dbReference type="PATRIC" id="fig|1216932.3.peg.436"/>
<dbReference type="GO" id="GO:0016020">
    <property type="term" value="C:membrane"/>
    <property type="evidence" value="ECO:0007669"/>
    <property type="project" value="UniProtKB-SubCell"/>
</dbReference>
<organism evidence="8 9">
    <name type="scientific">Clostridium bornimense</name>
    <dbReference type="NCBI Taxonomy" id="1216932"/>
    <lineage>
        <taxon>Bacteria</taxon>
        <taxon>Bacillati</taxon>
        <taxon>Bacillota</taxon>
        <taxon>Clostridia</taxon>
        <taxon>Eubacteriales</taxon>
        <taxon>Clostridiaceae</taxon>
        <taxon>Clostridium</taxon>
    </lineage>
</organism>
<reference evidence="8 9" key="1">
    <citation type="submission" date="2013-11" db="EMBL/GenBank/DDBJ databases">
        <title>Complete genome sequence of Clostridum sp. M2/40.</title>
        <authorList>
            <person name="Wibberg D."/>
            <person name="Puehler A."/>
            <person name="Schlueter A."/>
        </authorList>
    </citation>
    <scope>NUCLEOTIDE SEQUENCE [LARGE SCALE GENOMIC DNA]</scope>
    <source>
        <strain evidence="9">M2/40</strain>
    </source>
</reference>
<feature type="domain" description="DZANK-type" evidence="7">
    <location>
        <begin position="3"/>
        <end position="49"/>
    </location>
</feature>
<dbReference type="Pfam" id="PF05154">
    <property type="entry name" value="TM2"/>
    <property type="match status" value="1"/>
</dbReference>
<feature type="domain" description="TM2" evidence="6">
    <location>
        <begin position="59"/>
        <end position="111"/>
    </location>
</feature>
<evidence type="ECO:0000313" key="9">
    <source>
        <dbReference type="Proteomes" id="UP000019426"/>
    </source>
</evidence>
<protein>
    <submittedName>
        <fullName evidence="8">Putative membrane protein</fullName>
    </submittedName>
</protein>
<proteinExistence type="predicted"/>
<evidence type="ECO:0000256" key="3">
    <source>
        <dbReference type="ARBA" id="ARBA00022989"/>
    </source>
</evidence>
<keyword evidence="4 5" id="KW-0472">Membrane</keyword>
<feature type="transmembrane region" description="Helical" evidence="5">
    <location>
        <begin position="87"/>
        <end position="108"/>
    </location>
</feature>
<keyword evidence="2 5" id="KW-0812">Transmembrane</keyword>
<evidence type="ECO:0000256" key="1">
    <source>
        <dbReference type="ARBA" id="ARBA00004141"/>
    </source>
</evidence>
<dbReference type="Proteomes" id="UP000019426">
    <property type="component" value="Chromosome M2/40_rep1"/>
</dbReference>
<accession>W6RTJ9</accession>
<dbReference type="eggNOG" id="COG2314">
    <property type="taxonomic scope" value="Bacteria"/>
</dbReference>
<dbReference type="InterPro" id="IPR007829">
    <property type="entry name" value="TM2"/>
</dbReference>
<comment type="subcellular location">
    <subcellularLocation>
        <location evidence="1">Membrane</location>
        <topology evidence="1">Multi-pass membrane protein</topology>
    </subcellularLocation>
</comment>
<keyword evidence="9" id="KW-1185">Reference proteome</keyword>
<evidence type="ECO:0000313" key="8">
    <source>
        <dbReference type="EMBL" id="CDM67618.1"/>
    </source>
</evidence>
<evidence type="ECO:0000256" key="5">
    <source>
        <dbReference type="SAM" id="Phobius"/>
    </source>
</evidence>
<gene>
    <name evidence="8" type="ORF">CM240_0453</name>
</gene>